<gene>
    <name evidence="2" type="ORF">NCTC13489_02383</name>
</gene>
<reference evidence="2 3" key="1">
    <citation type="submission" date="2018-12" db="EMBL/GenBank/DDBJ databases">
        <authorList>
            <consortium name="Pathogen Informatics"/>
        </authorList>
    </citation>
    <scope>NUCLEOTIDE SEQUENCE [LARGE SCALE GENOMIC DNA]</scope>
    <source>
        <strain evidence="2 3">NCTC13489</strain>
    </source>
</reference>
<dbReference type="KEGG" id="cant:NCTC13489_02383"/>
<dbReference type="STRING" id="266748.HY04_06860"/>
<protein>
    <recommendedName>
        <fullName evidence="4">WG repeat-containing protein</fullName>
    </recommendedName>
</protein>
<evidence type="ECO:0000313" key="2">
    <source>
        <dbReference type="EMBL" id="VEI00830.1"/>
    </source>
</evidence>
<name>A0A3S4UUM0_9FLAO</name>
<dbReference type="RefSeq" id="WP_051803653.1">
    <property type="nucleotide sequence ID" value="NZ_FOIX01000001.1"/>
</dbReference>
<organism evidence="2 3">
    <name type="scientific">Kaistella antarctica</name>
    <dbReference type="NCBI Taxonomy" id="266748"/>
    <lineage>
        <taxon>Bacteria</taxon>
        <taxon>Pseudomonadati</taxon>
        <taxon>Bacteroidota</taxon>
        <taxon>Flavobacteriia</taxon>
        <taxon>Flavobacteriales</taxon>
        <taxon>Weeksellaceae</taxon>
        <taxon>Chryseobacterium group</taxon>
        <taxon>Kaistella</taxon>
    </lineage>
</organism>
<dbReference type="InterPro" id="IPR032774">
    <property type="entry name" value="WG_beta_rep"/>
</dbReference>
<dbReference type="Pfam" id="PF14903">
    <property type="entry name" value="WG_beta_rep"/>
    <property type="match status" value="2"/>
</dbReference>
<evidence type="ECO:0008006" key="4">
    <source>
        <dbReference type="Google" id="ProtNLM"/>
    </source>
</evidence>
<feature type="chain" id="PRO_5018671075" description="WG repeat-containing protein" evidence="1">
    <location>
        <begin position="20"/>
        <end position="253"/>
    </location>
</feature>
<feature type="signal peptide" evidence="1">
    <location>
        <begin position="1"/>
        <end position="19"/>
    </location>
</feature>
<accession>A0A3S4UUM0</accession>
<evidence type="ECO:0000256" key="1">
    <source>
        <dbReference type="SAM" id="SignalP"/>
    </source>
</evidence>
<dbReference type="OrthoDB" id="5464673at2"/>
<dbReference type="AlphaFoldDB" id="A0A3S4UUM0"/>
<sequence length="253" mass="29334">MTKNILTFLVLIFSVSVFAQKKTITKKVVVKKSLTKKPTIPKVNLDLIKINDSIPALIPYKKDGKSGFINQKGKVIIPPVYSNVGFFTEDCNLLNSSNIKVKKFGSKKYASVRLNEEDYRIDMAGKRVYQFKDADLGKCPLEFKSQLFHAYIMNKYYGIIEDSKFRDASDYRQFTIYPQFEYLHILEGDDLKNPMIIAVKNDKFGIIDVNNKVIIPFIYEDIKRNYSWKLGRLFEVTTDGDNYFYVDVDNKAY</sequence>
<keyword evidence="1" id="KW-0732">Signal</keyword>
<dbReference type="EMBL" id="LR134441">
    <property type="protein sequence ID" value="VEI00830.1"/>
    <property type="molecule type" value="Genomic_DNA"/>
</dbReference>
<proteinExistence type="predicted"/>
<evidence type="ECO:0000313" key="3">
    <source>
        <dbReference type="Proteomes" id="UP000270036"/>
    </source>
</evidence>
<dbReference type="Proteomes" id="UP000270036">
    <property type="component" value="Chromosome"/>
</dbReference>